<reference evidence="1" key="1">
    <citation type="journal article" date="2025" name="Int. J. Syst. Evol. Microbiol.">
        <title>Inconstantimicrobium mannanitabidum sp. nov., a novel member of the family Clostridiaceae isolated from anoxic soil under the treatment of reductive soil disinfestation.</title>
        <authorList>
            <person name="Ueki A."/>
            <person name="Tonouchi A."/>
            <person name="Honma S."/>
            <person name="Kaku N."/>
            <person name="Ueki K."/>
        </authorList>
    </citation>
    <scope>NUCLEOTIDE SEQUENCE</scope>
    <source>
        <strain evidence="1">TW13</strain>
    </source>
</reference>
<name>A0ACB5R725_9CLOT</name>
<dbReference type="EMBL" id="BROD01000001">
    <property type="protein sequence ID" value="GKX64796.1"/>
    <property type="molecule type" value="Genomic_DNA"/>
</dbReference>
<dbReference type="Proteomes" id="UP001058074">
    <property type="component" value="Unassembled WGS sequence"/>
</dbReference>
<organism evidence="1 2">
    <name type="scientific">Inconstantimicrobium mannanitabidum</name>
    <dbReference type="NCBI Taxonomy" id="1604901"/>
    <lineage>
        <taxon>Bacteria</taxon>
        <taxon>Bacillati</taxon>
        <taxon>Bacillota</taxon>
        <taxon>Clostridia</taxon>
        <taxon>Eubacteriales</taxon>
        <taxon>Clostridiaceae</taxon>
        <taxon>Inconstantimicrobium</taxon>
    </lineage>
</organism>
<protein>
    <submittedName>
        <fullName evidence="1">Aminoglycoside phosphotransferase</fullName>
    </submittedName>
</protein>
<evidence type="ECO:0000313" key="2">
    <source>
        <dbReference type="Proteomes" id="UP001058074"/>
    </source>
</evidence>
<evidence type="ECO:0000313" key="1">
    <source>
        <dbReference type="EMBL" id="GKX64796.1"/>
    </source>
</evidence>
<keyword evidence="2" id="KW-1185">Reference proteome</keyword>
<gene>
    <name evidence="1" type="ORF">rsdtw13_00540</name>
</gene>
<comment type="caution">
    <text evidence="1">The sequence shown here is derived from an EMBL/GenBank/DDBJ whole genome shotgun (WGS) entry which is preliminary data.</text>
</comment>
<proteinExistence type="predicted"/>
<sequence>MESLTKNYKDEETLNKLVQKAFKDVYIDKVTELTEGYFNVAYLIALSNGNEVILKIAPPSSAKVMRYEKNIMKAEVEVMRLVRKNTKVPVPEILFYDDTHSICDSDYFFMTKLDGSSYSSIKDSLTEDERKVIEFKLGQYNRKINEITNDRFGYFAQEGKQNTNWSETFYNFVSDLINDSIDIGTELPMESNNILSIVKSNLYICDDVLQPKLVHWDLWDGNVFVDNGEIVGIIDFERAIWGDPLMEYYFSNLAFSAEFNSGYNPIKLDDKAKTRRILYNIYLFLVMTIECDYRHNESGQREWAKDMLKQELDKLL</sequence>
<accession>A0ACB5R725</accession>